<evidence type="ECO:0000313" key="5">
    <source>
        <dbReference type="WBParaSite" id="L893_g17081.t1"/>
    </source>
</evidence>
<dbReference type="InterPro" id="IPR002053">
    <property type="entry name" value="Glyco_hydro_25"/>
</dbReference>
<organism evidence="4 5">
    <name type="scientific">Steinernema glaseri</name>
    <dbReference type="NCBI Taxonomy" id="37863"/>
    <lineage>
        <taxon>Eukaryota</taxon>
        <taxon>Metazoa</taxon>
        <taxon>Ecdysozoa</taxon>
        <taxon>Nematoda</taxon>
        <taxon>Chromadorea</taxon>
        <taxon>Rhabditida</taxon>
        <taxon>Tylenchina</taxon>
        <taxon>Panagrolaimomorpha</taxon>
        <taxon>Strongyloidoidea</taxon>
        <taxon>Steinernematidae</taxon>
        <taxon>Steinernema</taxon>
    </lineage>
</organism>
<accession>A0A1I7YJX3</accession>
<dbReference type="GO" id="GO:0003796">
    <property type="term" value="F:lysozyme activity"/>
    <property type="evidence" value="ECO:0007669"/>
    <property type="project" value="InterPro"/>
</dbReference>
<dbReference type="Gene3D" id="3.20.20.80">
    <property type="entry name" value="Glycosidases"/>
    <property type="match status" value="1"/>
</dbReference>
<comment type="similarity">
    <text evidence="1">Belongs to the glycosyl hydrolase 25 family.</text>
</comment>
<dbReference type="GO" id="GO:0007165">
    <property type="term" value="P:signal transduction"/>
    <property type="evidence" value="ECO:0007669"/>
    <property type="project" value="TreeGrafter"/>
</dbReference>
<proteinExistence type="inferred from homology"/>
<dbReference type="GO" id="GO:0016998">
    <property type="term" value="P:cell wall macromolecule catabolic process"/>
    <property type="evidence" value="ECO:0007669"/>
    <property type="project" value="InterPro"/>
</dbReference>
<dbReference type="PANTHER" id="PTHR23208">
    <property type="entry name" value="LYSOZYME PROTEIN"/>
    <property type="match status" value="1"/>
</dbReference>
<keyword evidence="4" id="KW-1185">Reference proteome</keyword>
<evidence type="ECO:0000256" key="3">
    <source>
        <dbReference type="SAM" id="SignalP"/>
    </source>
</evidence>
<dbReference type="InterPro" id="IPR017853">
    <property type="entry name" value="GH"/>
</dbReference>
<protein>
    <submittedName>
        <fullName evidence="5">1,4-beta-N-acetylmuramidase</fullName>
    </submittedName>
</protein>
<dbReference type="SUPFAM" id="SSF51445">
    <property type="entry name" value="(Trans)glycosidases"/>
    <property type="match status" value="1"/>
</dbReference>
<evidence type="ECO:0000256" key="1">
    <source>
        <dbReference type="ARBA" id="ARBA00010646"/>
    </source>
</evidence>
<name>A0A1I7YJX3_9BILA</name>
<dbReference type="PANTHER" id="PTHR23208:SF14">
    <property type="entry name" value="GLYCOSIDE HYDROLASE FAMILY 25 PROTEIN-RELATED"/>
    <property type="match status" value="1"/>
</dbReference>
<sequence>MKSVVVLAFVALLGVAFAVQVETAQDSQQKFGYAIDLANFTSASSYSCLRQKGYNYAFVGMYHPKGDGSVLPRAAQNIRNAVAGGFLVQPYFYPQPQGRKTGLQQLDEVIQTLATNNLLVNNLQMWLKVTDPIKWANNPQGNIKFIAEILQAAYRFNINMGIYTNWYDWQQITGNWRLEGHKLWYWNVYGEGVKAESPANFNDFRAFAGFTSADGAMKQFGIGLYNCQAQFNRNLYVAANAKSAAYGVALHQ</sequence>
<dbReference type="InterPro" id="IPR051595">
    <property type="entry name" value="GH25_Enzymes"/>
</dbReference>
<evidence type="ECO:0000256" key="2">
    <source>
        <dbReference type="ARBA" id="ARBA00022729"/>
    </source>
</evidence>
<evidence type="ECO:0000313" key="4">
    <source>
        <dbReference type="Proteomes" id="UP000095287"/>
    </source>
</evidence>
<dbReference type="GO" id="GO:0009253">
    <property type="term" value="P:peptidoglycan catabolic process"/>
    <property type="evidence" value="ECO:0007669"/>
    <property type="project" value="InterPro"/>
</dbReference>
<dbReference type="AlphaFoldDB" id="A0A1I7YJX3"/>
<feature type="chain" id="PRO_5009312324" evidence="3">
    <location>
        <begin position="19"/>
        <end position="252"/>
    </location>
</feature>
<dbReference type="GO" id="GO:0045087">
    <property type="term" value="P:innate immune response"/>
    <property type="evidence" value="ECO:0007669"/>
    <property type="project" value="TreeGrafter"/>
</dbReference>
<feature type="signal peptide" evidence="3">
    <location>
        <begin position="1"/>
        <end position="18"/>
    </location>
</feature>
<dbReference type="Proteomes" id="UP000095287">
    <property type="component" value="Unplaced"/>
</dbReference>
<dbReference type="WBParaSite" id="L893_g17081.t1">
    <property type="protein sequence ID" value="L893_g17081.t1"/>
    <property type="gene ID" value="L893_g17081"/>
</dbReference>
<dbReference type="PROSITE" id="PS51904">
    <property type="entry name" value="GLYCOSYL_HYDROL_F25_2"/>
    <property type="match status" value="1"/>
</dbReference>
<reference evidence="5" key="1">
    <citation type="submission" date="2016-11" db="UniProtKB">
        <authorList>
            <consortium name="WormBaseParasite"/>
        </authorList>
    </citation>
    <scope>IDENTIFICATION</scope>
</reference>
<keyword evidence="2 3" id="KW-0732">Signal</keyword>